<reference evidence="1" key="1">
    <citation type="submission" date="2013-07" db="EMBL/GenBank/DDBJ databases">
        <title>The genome of an arbuscular mycorrhizal fungus provides insights into the evolution of the oldest plant symbiosis.</title>
        <authorList>
            <consortium name="DOE Joint Genome Institute"/>
            <person name="Tisserant E."/>
            <person name="Malbreil M."/>
            <person name="Kuo A."/>
            <person name="Kohler A."/>
            <person name="Symeonidi A."/>
            <person name="Balestrini R."/>
            <person name="Charron P."/>
            <person name="Duensing N."/>
            <person name="Frei-dit-Frey N."/>
            <person name="Gianinazzi-Pearson V."/>
            <person name="Gilbert B."/>
            <person name="Handa Y."/>
            <person name="Hijri M."/>
            <person name="Kaul R."/>
            <person name="Kawaguchi M."/>
            <person name="Krajinski F."/>
            <person name="Lammers P."/>
            <person name="Lapierre D."/>
            <person name="Masclaux F.G."/>
            <person name="Murat C."/>
            <person name="Morin E."/>
            <person name="Ndikumana S."/>
            <person name="Pagni M."/>
            <person name="Petitpierre D."/>
            <person name="Requena N."/>
            <person name="Rosikiewicz P."/>
            <person name="Riley R."/>
            <person name="Saito K."/>
            <person name="San Clemente H."/>
            <person name="Shapiro H."/>
            <person name="van Tuinen D."/>
            <person name="Becard G."/>
            <person name="Bonfante P."/>
            <person name="Paszkowski U."/>
            <person name="Shachar-Hill Y."/>
            <person name="Young J.P."/>
            <person name="Sanders I.R."/>
            <person name="Henrissat B."/>
            <person name="Rensing S.A."/>
            <person name="Grigoriev I.V."/>
            <person name="Corradi N."/>
            <person name="Roux C."/>
            <person name="Martin F."/>
        </authorList>
    </citation>
    <scope>NUCLEOTIDE SEQUENCE</scope>
    <source>
        <strain evidence="1">DAOM 197198</strain>
    </source>
</reference>
<name>U9UUA1_RHIID</name>
<accession>U9UUA1</accession>
<protein>
    <submittedName>
        <fullName evidence="1">Uncharacterized protein</fullName>
    </submittedName>
</protein>
<gene>
    <name evidence="1" type="ORF">GLOINDRAFT_91560</name>
</gene>
<proteinExistence type="predicted"/>
<organism evidence="1">
    <name type="scientific">Rhizophagus irregularis (strain DAOM 181602 / DAOM 197198 / MUCL 43194)</name>
    <name type="common">Arbuscular mycorrhizal fungus</name>
    <name type="synonym">Glomus intraradices</name>
    <dbReference type="NCBI Taxonomy" id="747089"/>
    <lineage>
        <taxon>Eukaryota</taxon>
        <taxon>Fungi</taxon>
        <taxon>Fungi incertae sedis</taxon>
        <taxon>Mucoromycota</taxon>
        <taxon>Glomeromycotina</taxon>
        <taxon>Glomeromycetes</taxon>
        <taxon>Glomerales</taxon>
        <taxon>Glomeraceae</taxon>
        <taxon>Rhizophagus</taxon>
    </lineage>
</organism>
<dbReference type="VEuPathDB" id="FungiDB:RhiirFUN_002671"/>
<sequence>MGISLELRSEHAINEFWNKRIFVFIVRRTRQLAMIIIIRRYKTIPLKLSTVIICDGETEYIRILMIKLKHKVSILYFRKTETVCNFMDHSKRKYLVIVIIVFSIYYDVNNFSAYISKVRKSEEPPYPKVPGIKKIDVGEGDDTWILTDKNELYHWNRFKKTFLYERNHVFDFAVGSDGSIVYIDVYNSVHIRDSISSWHIIYDSKYYKISRISICDYNTIFLVDTFHNLIKGVYDSGTDHYSWDLTPGHFYQASCAFHDYSLWAICEDYVYLYINKFKK</sequence>
<dbReference type="HOGENOM" id="CLU_997994_0_0_1"/>
<dbReference type="EMBL" id="KI275848">
    <property type="protein sequence ID" value="ESA22123.1"/>
    <property type="molecule type" value="Genomic_DNA"/>
</dbReference>
<dbReference type="AlphaFoldDB" id="U9UUA1"/>
<evidence type="ECO:0000313" key="1">
    <source>
        <dbReference type="EMBL" id="ESA22123.1"/>
    </source>
</evidence>